<dbReference type="InterPro" id="IPR009003">
    <property type="entry name" value="Peptidase_S1_PA"/>
</dbReference>
<feature type="domain" description="Peptidase S1" evidence="6">
    <location>
        <begin position="202"/>
        <end position="441"/>
    </location>
</feature>
<evidence type="ECO:0000256" key="1">
    <source>
        <dbReference type="ARBA" id="ARBA00004613"/>
    </source>
</evidence>
<evidence type="ECO:0000259" key="6">
    <source>
        <dbReference type="PROSITE" id="PS50240"/>
    </source>
</evidence>
<comment type="caution">
    <text evidence="7">The sequence shown here is derived from an EMBL/GenBank/DDBJ whole genome shotgun (WGS) entry which is preliminary data.</text>
</comment>
<dbReference type="InterPro" id="IPR033116">
    <property type="entry name" value="TRYPSIN_SER"/>
</dbReference>
<name>A0AA88L378_ARTSF</name>
<keyword evidence="3" id="KW-1015">Disulfide bond</keyword>
<dbReference type="PROSITE" id="PS00135">
    <property type="entry name" value="TRYPSIN_SER"/>
    <property type="match status" value="1"/>
</dbReference>
<proteinExistence type="predicted"/>
<keyword evidence="4" id="KW-0378">Hydrolase</keyword>
<feature type="signal peptide" evidence="5">
    <location>
        <begin position="1"/>
        <end position="15"/>
    </location>
</feature>
<dbReference type="SMART" id="SM00020">
    <property type="entry name" value="Tryp_SPc"/>
    <property type="match status" value="1"/>
</dbReference>
<dbReference type="CDD" id="cd00190">
    <property type="entry name" value="Tryp_SPc"/>
    <property type="match status" value="1"/>
</dbReference>
<dbReference type="GO" id="GO:0005576">
    <property type="term" value="C:extracellular region"/>
    <property type="evidence" value="ECO:0007669"/>
    <property type="project" value="UniProtKB-SubCell"/>
</dbReference>
<gene>
    <name evidence="7" type="ORF">QYM36_016238</name>
</gene>
<dbReference type="GO" id="GO:0006508">
    <property type="term" value="P:proteolysis"/>
    <property type="evidence" value="ECO:0007669"/>
    <property type="project" value="UniProtKB-KW"/>
</dbReference>
<dbReference type="InterPro" id="IPR001314">
    <property type="entry name" value="Peptidase_S1A"/>
</dbReference>
<dbReference type="InterPro" id="IPR018114">
    <property type="entry name" value="TRYPSIN_HIS"/>
</dbReference>
<dbReference type="Proteomes" id="UP001187531">
    <property type="component" value="Unassembled WGS sequence"/>
</dbReference>
<dbReference type="EMBL" id="JAVRJZ010000020">
    <property type="protein sequence ID" value="KAK2706140.1"/>
    <property type="molecule type" value="Genomic_DNA"/>
</dbReference>
<keyword evidence="4" id="KW-0645">Protease</keyword>
<sequence>MILLFLSIILVGINGKSLEFKDPSLYYGEDSIIVEAAALPREGRQFIQIEPSPAGPFFFKLPYPMEETRESISTFKAPENPCWNEEAKFGKCMDLSECYPYVKTFNKKVLEETIMEDSGNCAYFDKRTKSAKRGVCCTNVNATRPFYSPVRIVPSEIPQFQEKATVLQAQSDRTNGHSYSEMENKRQSQTNVCGYRGGGGKIVGGTEAQPGEWPWMAALLNGKRQFCGGSLIDNVHILTAAHCVAHMNSYDVARLKVRLNEYNIKSENDGLNTIELRVRRVTRHKRFNGQTLYNDIALLTLERPISFSPEVSPVCLPSPEDRSNTYAGDIATVTGWGALKEGGRQPDVLMKVNVTVQTNRECEKNYGSDAPGGIIDSMLCASGPGRDSCSGDSGGPLSVAEGPQWVQVGIVSWGIGCGQNPYAGVYTRVTSFMPWILKNLVK</sequence>
<evidence type="ECO:0000256" key="2">
    <source>
        <dbReference type="ARBA" id="ARBA00022525"/>
    </source>
</evidence>
<keyword evidence="4" id="KW-0720">Serine protease</keyword>
<evidence type="ECO:0000256" key="4">
    <source>
        <dbReference type="RuleBase" id="RU363034"/>
    </source>
</evidence>
<evidence type="ECO:0000256" key="5">
    <source>
        <dbReference type="SAM" id="SignalP"/>
    </source>
</evidence>
<keyword evidence="8" id="KW-1185">Reference proteome</keyword>
<accession>A0AA88L378</accession>
<dbReference type="PANTHER" id="PTHR24252">
    <property type="entry name" value="ACROSIN-RELATED"/>
    <property type="match status" value="1"/>
</dbReference>
<dbReference type="GO" id="GO:0004252">
    <property type="term" value="F:serine-type endopeptidase activity"/>
    <property type="evidence" value="ECO:0007669"/>
    <property type="project" value="InterPro"/>
</dbReference>
<dbReference type="InterPro" id="IPR001254">
    <property type="entry name" value="Trypsin_dom"/>
</dbReference>
<evidence type="ECO:0000313" key="8">
    <source>
        <dbReference type="Proteomes" id="UP001187531"/>
    </source>
</evidence>
<protein>
    <recommendedName>
        <fullName evidence="6">Peptidase S1 domain-containing protein</fullName>
    </recommendedName>
</protein>
<comment type="subcellular location">
    <subcellularLocation>
        <location evidence="1">Secreted</location>
    </subcellularLocation>
</comment>
<dbReference type="FunFam" id="2.40.10.10:FF:000038">
    <property type="entry name" value="Serine protease"/>
    <property type="match status" value="1"/>
</dbReference>
<dbReference type="PANTHER" id="PTHR24252:SF7">
    <property type="entry name" value="HYALIN"/>
    <property type="match status" value="1"/>
</dbReference>
<dbReference type="Pfam" id="PF00089">
    <property type="entry name" value="Trypsin"/>
    <property type="match status" value="1"/>
</dbReference>
<dbReference type="SUPFAM" id="SSF50494">
    <property type="entry name" value="Trypsin-like serine proteases"/>
    <property type="match status" value="1"/>
</dbReference>
<dbReference type="PROSITE" id="PS50240">
    <property type="entry name" value="TRYPSIN_DOM"/>
    <property type="match status" value="1"/>
</dbReference>
<dbReference type="InterPro" id="IPR043504">
    <property type="entry name" value="Peptidase_S1_PA_chymotrypsin"/>
</dbReference>
<reference evidence="7" key="1">
    <citation type="submission" date="2023-07" db="EMBL/GenBank/DDBJ databases">
        <title>Chromosome-level genome assembly of Artemia franciscana.</title>
        <authorList>
            <person name="Jo E."/>
        </authorList>
    </citation>
    <scope>NUCLEOTIDE SEQUENCE</scope>
    <source>
        <tissue evidence="7">Whole body</tissue>
    </source>
</reference>
<evidence type="ECO:0000256" key="3">
    <source>
        <dbReference type="ARBA" id="ARBA00023157"/>
    </source>
</evidence>
<dbReference type="PROSITE" id="PS00134">
    <property type="entry name" value="TRYPSIN_HIS"/>
    <property type="match status" value="1"/>
</dbReference>
<organism evidence="7 8">
    <name type="scientific">Artemia franciscana</name>
    <name type="common">Brine shrimp</name>
    <name type="synonym">Artemia sanfranciscana</name>
    <dbReference type="NCBI Taxonomy" id="6661"/>
    <lineage>
        <taxon>Eukaryota</taxon>
        <taxon>Metazoa</taxon>
        <taxon>Ecdysozoa</taxon>
        <taxon>Arthropoda</taxon>
        <taxon>Crustacea</taxon>
        <taxon>Branchiopoda</taxon>
        <taxon>Anostraca</taxon>
        <taxon>Artemiidae</taxon>
        <taxon>Artemia</taxon>
    </lineage>
</organism>
<dbReference type="AlphaFoldDB" id="A0AA88L378"/>
<evidence type="ECO:0000313" key="7">
    <source>
        <dbReference type="EMBL" id="KAK2706140.1"/>
    </source>
</evidence>
<feature type="chain" id="PRO_5041644139" description="Peptidase S1 domain-containing protein" evidence="5">
    <location>
        <begin position="16"/>
        <end position="442"/>
    </location>
</feature>
<keyword evidence="5" id="KW-0732">Signal</keyword>
<dbReference type="PRINTS" id="PR00722">
    <property type="entry name" value="CHYMOTRYPSIN"/>
</dbReference>
<keyword evidence="2" id="KW-0964">Secreted</keyword>
<dbReference type="Gene3D" id="2.40.10.10">
    <property type="entry name" value="Trypsin-like serine proteases"/>
    <property type="match status" value="1"/>
</dbReference>